<feature type="compositionally biased region" description="Basic residues" evidence="4">
    <location>
        <begin position="241"/>
        <end position="251"/>
    </location>
</feature>
<dbReference type="Proteomes" id="UP001465755">
    <property type="component" value="Unassembled WGS sequence"/>
</dbReference>
<accession>A0AAW1NSG6</accession>
<name>A0AAW1NSG6_9CHLO</name>
<dbReference type="AlphaFoldDB" id="A0AAW1NSG6"/>
<feature type="region of interest" description="Disordered" evidence="4">
    <location>
        <begin position="1"/>
        <end position="25"/>
    </location>
</feature>
<feature type="compositionally biased region" description="Low complexity" evidence="4">
    <location>
        <begin position="106"/>
        <end position="123"/>
    </location>
</feature>
<organism evidence="7 8">
    <name type="scientific">Symbiochloris irregularis</name>
    <dbReference type="NCBI Taxonomy" id="706552"/>
    <lineage>
        <taxon>Eukaryota</taxon>
        <taxon>Viridiplantae</taxon>
        <taxon>Chlorophyta</taxon>
        <taxon>core chlorophytes</taxon>
        <taxon>Trebouxiophyceae</taxon>
        <taxon>Trebouxiales</taxon>
        <taxon>Trebouxiaceae</taxon>
        <taxon>Symbiochloris</taxon>
    </lineage>
</organism>
<feature type="compositionally biased region" description="Basic and acidic residues" evidence="4">
    <location>
        <begin position="308"/>
        <end position="339"/>
    </location>
</feature>
<feature type="compositionally biased region" description="Low complexity" evidence="4">
    <location>
        <begin position="193"/>
        <end position="216"/>
    </location>
</feature>
<comment type="caution">
    <text evidence="7">The sequence shown here is derived from an EMBL/GenBank/DDBJ whole genome shotgun (WGS) entry which is preliminary data.</text>
</comment>
<dbReference type="InterPro" id="IPR029188">
    <property type="entry name" value="Rrp14_N"/>
</dbReference>
<feature type="domain" description="Ribosomal RNA-processing protein 14/surfeit locus protein 6 C-terminal" evidence="5">
    <location>
        <begin position="165"/>
        <end position="342"/>
    </location>
</feature>
<feature type="compositionally biased region" description="Basic and acidic residues" evidence="4">
    <location>
        <begin position="347"/>
        <end position="364"/>
    </location>
</feature>
<evidence type="ECO:0000259" key="5">
    <source>
        <dbReference type="Pfam" id="PF04935"/>
    </source>
</evidence>
<dbReference type="GO" id="GO:0005730">
    <property type="term" value="C:nucleolus"/>
    <property type="evidence" value="ECO:0007669"/>
    <property type="project" value="TreeGrafter"/>
</dbReference>
<evidence type="ECO:0000313" key="8">
    <source>
        <dbReference type="Proteomes" id="UP001465755"/>
    </source>
</evidence>
<dbReference type="GO" id="GO:0042273">
    <property type="term" value="P:ribosomal large subunit biogenesis"/>
    <property type="evidence" value="ECO:0007669"/>
    <property type="project" value="TreeGrafter"/>
</dbReference>
<feature type="region of interest" description="Disordered" evidence="4">
    <location>
        <begin position="62"/>
        <end position="364"/>
    </location>
</feature>
<dbReference type="PANTHER" id="PTHR14369:SF0">
    <property type="entry name" value="SURFEIT LOCUS PROTEIN 6"/>
    <property type="match status" value="1"/>
</dbReference>
<gene>
    <name evidence="7" type="ORF">WJX73_002705</name>
</gene>
<comment type="similarity">
    <text evidence="2">Belongs to the SURF6 family.</text>
</comment>
<evidence type="ECO:0000256" key="2">
    <source>
        <dbReference type="ARBA" id="ARBA00005904"/>
    </source>
</evidence>
<dbReference type="EMBL" id="JALJOQ010000188">
    <property type="protein sequence ID" value="KAK9790733.1"/>
    <property type="molecule type" value="Genomic_DNA"/>
</dbReference>
<keyword evidence="8" id="KW-1185">Reference proteome</keyword>
<dbReference type="GO" id="GO:0003677">
    <property type="term" value="F:DNA binding"/>
    <property type="evidence" value="ECO:0007669"/>
    <property type="project" value="TreeGrafter"/>
</dbReference>
<evidence type="ECO:0000256" key="3">
    <source>
        <dbReference type="ARBA" id="ARBA00023242"/>
    </source>
</evidence>
<evidence type="ECO:0008006" key="9">
    <source>
        <dbReference type="Google" id="ProtNLM"/>
    </source>
</evidence>
<dbReference type="GO" id="GO:0042274">
    <property type="term" value="P:ribosomal small subunit biogenesis"/>
    <property type="evidence" value="ECO:0007669"/>
    <property type="project" value="TreeGrafter"/>
</dbReference>
<protein>
    <recommendedName>
        <fullName evidence="9">Ribosomal RNA-processing protein 14/surfeit locus protein 6 C-terminal domain-containing protein</fullName>
    </recommendedName>
</protein>
<proteinExistence type="inferred from homology"/>
<dbReference type="InterPro" id="IPR007019">
    <property type="entry name" value="SURF6"/>
</dbReference>
<comment type="subcellular location">
    <subcellularLocation>
        <location evidence="1">Nucleus</location>
    </subcellularLocation>
</comment>
<dbReference type="Pfam" id="PF04935">
    <property type="entry name" value="SURF6"/>
    <property type="match status" value="1"/>
</dbReference>
<evidence type="ECO:0000256" key="4">
    <source>
        <dbReference type="SAM" id="MobiDB-lite"/>
    </source>
</evidence>
<dbReference type="InterPro" id="IPR029190">
    <property type="entry name" value="Rrp14/SURF6_C"/>
</dbReference>
<sequence length="364" mass="41091">MKKKDKKRAAEEQAAVTDDAAPSVSYATPAQHAAFFDSLIDLVPRKYYLEPDEPLLNLKHMKKAEKQAAKRQLKEEYRKNKRAKMDPSLPQTTQEWQRLREERQRTGAAGAQAEGADAEAAAAELDEGGGSRQAVPPRLQLSETNPATLDELRQRLQDRVQTMREKRKADDRQSGAKSAKAWRKNAVGKGAKQKAAAPATDAEPAEQAQAQTSSQAPGTPPQADQISFGRLHVPPDAAKLLKQKKKKKPTKKQLLEAARKAQPPAPGSQEAWDKALKKAKGVKIYDDKSRLNRDVKREQRQKKKRARQWKERNSKQRAEQKAQQTKRKDNLSARTETKMQNRRNKREAKLMRPGFEGRRSTFIS</sequence>
<dbReference type="Pfam" id="PF15459">
    <property type="entry name" value="RRP14"/>
    <property type="match status" value="1"/>
</dbReference>
<reference evidence="7 8" key="1">
    <citation type="journal article" date="2024" name="Nat. Commun.">
        <title>Phylogenomics reveals the evolutionary origins of lichenization in chlorophyte algae.</title>
        <authorList>
            <person name="Puginier C."/>
            <person name="Libourel C."/>
            <person name="Otte J."/>
            <person name="Skaloud P."/>
            <person name="Haon M."/>
            <person name="Grisel S."/>
            <person name="Petersen M."/>
            <person name="Berrin J.G."/>
            <person name="Delaux P.M."/>
            <person name="Dal Grande F."/>
            <person name="Keller J."/>
        </authorList>
    </citation>
    <scope>NUCLEOTIDE SEQUENCE [LARGE SCALE GENOMIC DNA]</scope>
    <source>
        <strain evidence="7 8">SAG 2036</strain>
    </source>
</reference>
<keyword evidence="3" id="KW-0539">Nucleus</keyword>
<dbReference type="GO" id="GO:0003723">
    <property type="term" value="F:RNA binding"/>
    <property type="evidence" value="ECO:0007669"/>
    <property type="project" value="TreeGrafter"/>
</dbReference>
<feature type="domain" description="Ribosomal RNA-processing protein 14 N-terminal" evidence="6">
    <location>
        <begin position="31"/>
        <end position="87"/>
    </location>
</feature>
<feature type="compositionally biased region" description="Basic and acidic residues" evidence="4">
    <location>
        <begin position="283"/>
        <end position="298"/>
    </location>
</feature>
<feature type="compositionally biased region" description="Basic and acidic residues" evidence="4">
    <location>
        <begin position="150"/>
        <end position="174"/>
    </location>
</feature>
<evidence type="ECO:0000256" key="1">
    <source>
        <dbReference type="ARBA" id="ARBA00004123"/>
    </source>
</evidence>
<evidence type="ECO:0000313" key="7">
    <source>
        <dbReference type="EMBL" id="KAK9790733.1"/>
    </source>
</evidence>
<dbReference type="PANTHER" id="PTHR14369">
    <property type="entry name" value="SURFEIT LOCUS PROTEIN 6"/>
    <property type="match status" value="1"/>
</dbReference>
<feature type="compositionally biased region" description="Basic and acidic residues" evidence="4">
    <location>
        <begin position="64"/>
        <end position="78"/>
    </location>
</feature>
<evidence type="ECO:0000259" key="6">
    <source>
        <dbReference type="Pfam" id="PF15459"/>
    </source>
</evidence>